<comment type="caution">
    <text evidence="1">The sequence shown here is derived from an EMBL/GenBank/DDBJ whole genome shotgun (WGS) entry which is preliminary data.</text>
</comment>
<sequence>MKKFKVIDAFVDSPTGLTYSVGDTYETADKERIDLLTGNNDYRRAFIKEIKASKKKKDVKENGTATKE</sequence>
<evidence type="ECO:0000313" key="1">
    <source>
        <dbReference type="EMBL" id="MDT2797415.1"/>
    </source>
</evidence>
<gene>
    <name evidence="1" type="ORF">P7H47_09220</name>
</gene>
<dbReference type="EMBL" id="JARQBI010000024">
    <property type="protein sequence ID" value="MDT2797415.1"/>
    <property type="molecule type" value="Genomic_DNA"/>
</dbReference>
<evidence type="ECO:0008006" key="3">
    <source>
        <dbReference type="Google" id="ProtNLM"/>
    </source>
</evidence>
<name>A0AAW8TTP2_9ENTE</name>
<accession>A0AAW8TTP2</accession>
<protein>
    <recommendedName>
        <fullName evidence="3">Phage protein</fullName>
    </recommendedName>
</protein>
<organism evidence="1 2">
    <name type="scientific">Enterococcus cecorum</name>
    <dbReference type="NCBI Taxonomy" id="44008"/>
    <lineage>
        <taxon>Bacteria</taxon>
        <taxon>Bacillati</taxon>
        <taxon>Bacillota</taxon>
        <taxon>Bacilli</taxon>
        <taxon>Lactobacillales</taxon>
        <taxon>Enterococcaceae</taxon>
        <taxon>Enterococcus</taxon>
    </lineage>
</organism>
<reference evidence="1" key="1">
    <citation type="submission" date="2023-03" db="EMBL/GenBank/DDBJ databases">
        <authorList>
            <person name="Shen W."/>
            <person name="Cai J."/>
        </authorList>
    </citation>
    <scope>NUCLEOTIDE SEQUENCE</scope>
    <source>
        <strain evidence="1">B245-2</strain>
    </source>
</reference>
<dbReference type="AlphaFoldDB" id="A0AAW8TTP2"/>
<proteinExistence type="predicted"/>
<dbReference type="Proteomes" id="UP001255696">
    <property type="component" value="Unassembled WGS sequence"/>
</dbReference>
<evidence type="ECO:0000313" key="2">
    <source>
        <dbReference type="Proteomes" id="UP001255696"/>
    </source>
</evidence>
<dbReference type="RefSeq" id="WP_311898171.1">
    <property type="nucleotide sequence ID" value="NZ_JARQBI010000024.1"/>
</dbReference>